<dbReference type="InterPro" id="IPR025256">
    <property type="entry name" value="TM7S3/TM198-like_dom"/>
</dbReference>
<evidence type="ECO:0000256" key="2">
    <source>
        <dbReference type="ARBA" id="ARBA00006244"/>
    </source>
</evidence>
<feature type="signal peptide" evidence="8">
    <location>
        <begin position="1"/>
        <end position="26"/>
    </location>
</feature>
<feature type="transmembrane region" description="Helical" evidence="7">
    <location>
        <begin position="61"/>
        <end position="79"/>
    </location>
</feature>
<dbReference type="eggNOG" id="ENOG502RXUM">
    <property type="taxonomic scope" value="Eukaryota"/>
</dbReference>
<evidence type="ECO:0000313" key="10">
    <source>
        <dbReference type="EnsemblProtists" id="PYU1_T002449"/>
    </source>
</evidence>
<dbReference type="AlphaFoldDB" id="K3WBV8"/>
<dbReference type="VEuPathDB" id="FungiDB:PYU1_G002446"/>
<feature type="transmembrane region" description="Helical" evidence="7">
    <location>
        <begin position="243"/>
        <end position="262"/>
    </location>
</feature>
<keyword evidence="4 7" id="KW-1133">Transmembrane helix</keyword>
<dbReference type="PANTHER" id="PTHR31247">
    <property type="entry name" value="TRANSMEMBRANE PROTEIN 198 FAMILY MEMBER"/>
    <property type="match status" value="1"/>
</dbReference>
<feature type="transmembrane region" description="Helical" evidence="7">
    <location>
        <begin position="169"/>
        <end position="187"/>
    </location>
</feature>
<dbReference type="InParanoid" id="K3WBV8"/>
<dbReference type="HOGENOM" id="CLU_053969_1_0_1"/>
<feature type="transmembrane region" description="Helical" evidence="7">
    <location>
        <begin position="142"/>
        <end position="163"/>
    </location>
</feature>
<dbReference type="PANTHER" id="PTHR31247:SF5">
    <property type="entry name" value="DUF4203 DOMAIN-CONTAINING PROTEIN"/>
    <property type="match status" value="1"/>
</dbReference>
<feature type="chain" id="PRO_5003867794" description="Transmembrane protein 198" evidence="8">
    <location>
        <begin position="27"/>
        <end position="289"/>
    </location>
</feature>
<protein>
    <recommendedName>
        <fullName evidence="6">Transmembrane protein 198</fullName>
    </recommendedName>
</protein>
<name>K3WBV8_GLOUD</name>
<comment type="similarity">
    <text evidence="2">Belongs to the TMEM198 family.</text>
</comment>
<evidence type="ECO:0000313" key="11">
    <source>
        <dbReference type="Proteomes" id="UP000019132"/>
    </source>
</evidence>
<organism evidence="10 11">
    <name type="scientific">Globisporangium ultimum (strain ATCC 200006 / CBS 805.95 / DAOM BR144)</name>
    <name type="common">Pythium ultimum</name>
    <dbReference type="NCBI Taxonomy" id="431595"/>
    <lineage>
        <taxon>Eukaryota</taxon>
        <taxon>Sar</taxon>
        <taxon>Stramenopiles</taxon>
        <taxon>Oomycota</taxon>
        <taxon>Peronosporomycetes</taxon>
        <taxon>Pythiales</taxon>
        <taxon>Pythiaceae</taxon>
        <taxon>Globisporangium</taxon>
    </lineage>
</organism>
<evidence type="ECO:0000256" key="1">
    <source>
        <dbReference type="ARBA" id="ARBA00004141"/>
    </source>
</evidence>
<feature type="transmembrane region" description="Helical" evidence="7">
    <location>
        <begin position="194"/>
        <end position="214"/>
    </location>
</feature>
<dbReference type="OMA" id="DIGSAWW"/>
<reference evidence="11" key="2">
    <citation type="submission" date="2010-04" db="EMBL/GenBank/DDBJ databases">
        <authorList>
            <person name="Buell R."/>
            <person name="Hamilton J."/>
            <person name="Hostetler J."/>
        </authorList>
    </citation>
    <scope>NUCLEOTIDE SEQUENCE [LARGE SCALE GENOMIC DNA]</scope>
    <source>
        <strain evidence="11">DAOM:BR144</strain>
    </source>
</reference>
<evidence type="ECO:0000256" key="4">
    <source>
        <dbReference type="ARBA" id="ARBA00022989"/>
    </source>
</evidence>
<proteinExistence type="inferred from homology"/>
<feature type="transmembrane region" description="Helical" evidence="7">
    <location>
        <begin position="114"/>
        <end position="135"/>
    </location>
</feature>
<dbReference type="EnsemblProtists" id="PYU1_T002449">
    <property type="protein sequence ID" value="PYU1_T002449"/>
    <property type="gene ID" value="PYU1_G002446"/>
</dbReference>
<evidence type="ECO:0000256" key="7">
    <source>
        <dbReference type="SAM" id="Phobius"/>
    </source>
</evidence>
<dbReference type="Pfam" id="PF13886">
    <property type="entry name" value="TM7S3_TM198"/>
    <property type="match status" value="1"/>
</dbReference>
<evidence type="ECO:0000256" key="8">
    <source>
        <dbReference type="SAM" id="SignalP"/>
    </source>
</evidence>
<reference evidence="10" key="3">
    <citation type="submission" date="2014-11" db="UniProtKB">
        <authorList>
            <consortium name="EnsemblProtists"/>
        </authorList>
    </citation>
    <scope>IDENTIFICATION</scope>
    <source>
        <strain evidence="10">DAOM BR144</strain>
    </source>
</reference>
<feature type="transmembrane region" description="Helical" evidence="7">
    <location>
        <begin position="86"/>
        <end position="102"/>
    </location>
</feature>
<dbReference type="GO" id="GO:0005886">
    <property type="term" value="C:plasma membrane"/>
    <property type="evidence" value="ECO:0007669"/>
    <property type="project" value="TreeGrafter"/>
</dbReference>
<evidence type="ECO:0000256" key="3">
    <source>
        <dbReference type="ARBA" id="ARBA00022692"/>
    </source>
</evidence>
<dbReference type="Proteomes" id="UP000019132">
    <property type="component" value="Unassembled WGS sequence"/>
</dbReference>
<keyword evidence="8" id="KW-0732">Signal</keyword>
<reference evidence="11" key="1">
    <citation type="journal article" date="2010" name="Genome Biol.">
        <title>Genome sequence of the necrotrophic plant pathogen Pythium ultimum reveals original pathogenicity mechanisms and effector repertoire.</title>
        <authorList>
            <person name="Levesque C.A."/>
            <person name="Brouwer H."/>
            <person name="Cano L."/>
            <person name="Hamilton J.P."/>
            <person name="Holt C."/>
            <person name="Huitema E."/>
            <person name="Raffaele S."/>
            <person name="Robideau G.P."/>
            <person name="Thines M."/>
            <person name="Win J."/>
            <person name="Zerillo M.M."/>
            <person name="Beakes G.W."/>
            <person name="Boore J.L."/>
            <person name="Busam D."/>
            <person name="Dumas B."/>
            <person name="Ferriera S."/>
            <person name="Fuerstenberg S.I."/>
            <person name="Gachon C.M."/>
            <person name="Gaulin E."/>
            <person name="Govers F."/>
            <person name="Grenville-Briggs L."/>
            <person name="Horner N."/>
            <person name="Hostetler J."/>
            <person name="Jiang R.H."/>
            <person name="Johnson J."/>
            <person name="Krajaejun T."/>
            <person name="Lin H."/>
            <person name="Meijer H.J."/>
            <person name="Moore B."/>
            <person name="Morris P."/>
            <person name="Phuntmart V."/>
            <person name="Puiu D."/>
            <person name="Shetty J."/>
            <person name="Stajich J.E."/>
            <person name="Tripathy S."/>
            <person name="Wawra S."/>
            <person name="van West P."/>
            <person name="Whitty B.R."/>
            <person name="Coutinho P.M."/>
            <person name="Henrissat B."/>
            <person name="Martin F."/>
            <person name="Thomas P.D."/>
            <person name="Tyler B.M."/>
            <person name="De Vries R.P."/>
            <person name="Kamoun S."/>
            <person name="Yandell M."/>
            <person name="Tisserat N."/>
            <person name="Buell C.R."/>
        </authorList>
    </citation>
    <scope>NUCLEOTIDE SEQUENCE</scope>
    <source>
        <strain evidence="11">DAOM:BR144</strain>
    </source>
</reference>
<feature type="domain" description="TM7S3/TM198-like" evidence="9">
    <location>
        <begin position="65"/>
        <end position="262"/>
    </location>
</feature>
<evidence type="ECO:0000256" key="5">
    <source>
        <dbReference type="ARBA" id="ARBA00023136"/>
    </source>
</evidence>
<evidence type="ECO:0000259" key="9">
    <source>
        <dbReference type="Pfam" id="PF13886"/>
    </source>
</evidence>
<evidence type="ECO:0000256" key="6">
    <source>
        <dbReference type="ARBA" id="ARBA00049737"/>
    </source>
</evidence>
<comment type="subcellular location">
    <subcellularLocation>
        <location evidence="1">Membrane</location>
        <topology evidence="1">Multi-pass membrane protein</topology>
    </subcellularLocation>
</comment>
<keyword evidence="5 7" id="KW-0472">Membrane</keyword>
<keyword evidence="3 7" id="KW-0812">Transmembrane</keyword>
<keyword evidence="11" id="KW-1185">Reference proteome</keyword>
<dbReference type="InterPro" id="IPR040236">
    <property type="entry name" value="TMEM198"/>
</dbReference>
<sequence>MRSTSPMTTLLLVALCGVMQVALVAAQSWTNVTDDIKDTITDQGNAIVDGSASDKLKLGPSASAVLSICAGVAVCFCGYRLLRPTMFVSGFLVGGFLASSAIEYLFKHESWVDTAWWISLFVGGLLAGALVVALYSIGIFAIGAAGGVLLATMLNTSVGYKLFPENPNTGLLILAIVLGLIGGILALKIERPVIVIATSLVGAVLAVSGIGYFAKNLPDITDLKQFATKNEEGEWVYAMPTVWWGYLGGMLALFLLGMFVQFKKTASVNHTRSNSAAKFEAKAAGYSHA</sequence>
<accession>K3WBV8</accession>